<protein>
    <submittedName>
        <fullName evidence="1">Uncharacterized protein</fullName>
    </submittedName>
</protein>
<dbReference type="AlphaFoldDB" id="A0A0L8HTA1"/>
<dbReference type="EMBL" id="KQ417438">
    <property type="protein sequence ID" value="KOF91975.1"/>
    <property type="molecule type" value="Genomic_DNA"/>
</dbReference>
<evidence type="ECO:0000313" key="1">
    <source>
        <dbReference type="EMBL" id="KOF91975.1"/>
    </source>
</evidence>
<accession>A0A0L8HTA1</accession>
<reference evidence="1" key="1">
    <citation type="submission" date="2015-07" db="EMBL/GenBank/DDBJ databases">
        <title>MeaNS - Measles Nucleotide Surveillance Program.</title>
        <authorList>
            <person name="Tran T."/>
            <person name="Druce J."/>
        </authorList>
    </citation>
    <scope>NUCLEOTIDE SEQUENCE</scope>
    <source>
        <strain evidence="1">UCB-OBI-ISO-001</strain>
        <tissue evidence="1">Gonad</tissue>
    </source>
</reference>
<organism evidence="1">
    <name type="scientific">Octopus bimaculoides</name>
    <name type="common">California two-spotted octopus</name>
    <dbReference type="NCBI Taxonomy" id="37653"/>
    <lineage>
        <taxon>Eukaryota</taxon>
        <taxon>Metazoa</taxon>
        <taxon>Spiralia</taxon>
        <taxon>Lophotrochozoa</taxon>
        <taxon>Mollusca</taxon>
        <taxon>Cephalopoda</taxon>
        <taxon>Coleoidea</taxon>
        <taxon>Octopodiformes</taxon>
        <taxon>Octopoda</taxon>
        <taxon>Incirrata</taxon>
        <taxon>Octopodidae</taxon>
        <taxon>Octopus</taxon>
    </lineage>
</organism>
<proteinExistence type="predicted"/>
<name>A0A0L8HTA1_OCTBM</name>
<gene>
    <name evidence="1" type="ORF">OCBIM_22007615mg</name>
</gene>
<sequence>MSVLTDFHIYFSETAKLDLSKKCLSINTHIFCCSIQYCSVKLNFIALKILFFFFFSC</sequence>